<sequence>MSAPHPLPAASAAGELLARILHAEAGGRPVKAVEGLACLAMNRAHAALASPEGRLRFAAGTAPETLPRALIAVLRAPFQFPVLHPRHRRHARFAHPRDDDPFLAVCRRVAQRALSGALRDTAGGATHWHADTLQPAWALGRVPCAEFGGLVFYRLEG</sequence>
<dbReference type="InterPro" id="IPR011105">
    <property type="entry name" value="Cell_wall_hydrolase_SleB"/>
</dbReference>
<dbReference type="Proteomes" id="UP000766336">
    <property type="component" value="Unassembled WGS sequence"/>
</dbReference>
<keyword evidence="3" id="KW-1185">Reference proteome</keyword>
<evidence type="ECO:0000259" key="1">
    <source>
        <dbReference type="Pfam" id="PF07486"/>
    </source>
</evidence>
<feature type="domain" description="Cell wall hydrolase SleB" evidence="1">
    <location>
        <begin position="70"/>
        <end position="153"/>
    </location>
</feature>
<keyword evidence="2" id="KW-0378">Hydrolase</keyword>
<accession>A0ABS5Q7Q7</accession>
<reference evidence="2 3" key="1">
    <citation type="submission" date="2021-05" db="EMBL/GenBank/DDBJ databases">
        <title>Roseococcus sp. XZZS9, whole genome shotgun sequencing project.</title>
        <authorList>
            <person name="Zhao G."/>
            <person name="Shen L."/>
        </authorList>
    </citation>
    <scope>NUCLEOTIDE SEQUENCE [LARGE SCALE GENOMIC DNA]</scope>
    <source>
        <strain evidence="2 3">XZZS9</strain>
    </source>
</reference>
<name>A0ABS5Q7Q7_9PROT</name>
<protein>
    <submittedName>
        <fullName evidence="2">Cell wall hydrolase</fullName>
    </submittedName>
</protein>
<dbReference type="GO" id="GO:0016787">
    <property type="term" value="F:hydrolase activity"/>
    <property type="evidence" value="ECO:0007669"/>
    <property type="project" value="UniProtKB-KW"/>
</dbReference>
<organism evidence="2 3">
    <name type="scientific">Roseococcus pinisoli</name>
    <dbReference type="NCBI Taxonomy" id="2835040"/>
    <lineage>
        <taxon>Bacteria</taxon>
        <taxon>Pseudomonadati</taxon>
        <taxon>Pseudomonadota</taxon>
        <taxon>Alphaproteobacteria</taxon>
        <taxon>Acetobacterales</taxon>
        <taxon>Roseomonadaceae</taxon>
        <taxon>Roseococcus</taxon>
    </lineage>
</organism>
<evidence type="ECO:0000313" key="3">
    <source>
        <dbReference type="Proteomes" id="UP000766336"/>
    </source>
</evidence>
<dbReference type="Pfam" id="PF07486">
    <property type="entry name" value="Hydrolase_2"/>
    <property type="match status" value="1"/>
</dbReference>
<dbReference type="EMBL" id="JAHCDA010000001">
    <property type="protein sequence ID" value="MBS7809499.1"/>
    <property type="molecule type" value="Genomic_DNA"/>
</dbReference>
<comment type="caution">
    <text evidence="2">The sequence shown here is derived from an EMBL/GenBank/DDBJ whole genome shotgun (WGS) entry which is preliminary data.</text>
</comment>
<gene>
    <name evidence="2" type="ORF">KHU32_01030</name>
</gene>
<proteinExistence type="predicted"/>
<dbReference type="RefSeq" id="WP_213668195.1">
    <property type="nucleotide sequence ID" value="NZ_JAHCDA010000001.1"/>
</dbReference>
<evidence type="ECO:0000313" key="2">
    <source>
        <dbReference type="EMBL" id="MBS7809499.1"/>
    </source>
</evidence>